<dbReference type="InterPro" id="IPR009072">
    <property type="entry name" value="Histone-fold"/>
</dbReference>
<keyword evidence="2" id="KW-0539">Nucleus</keyword>
<evidence type="ECO:0000313" key="4">
    <source>
        <dbReference type="EMBL" id="CAB4256855.1"/>
    </source>
</evidence>
<dbReference type="GeneID" id="64859952"/>
<evidence type="ECO:0000313" key="5">
    <source>
        <dbReference type="Proteomes" id="UP000644660"/>
    </source>
</evidence>
<dbReference type="PANTHER" id="PTHR10252:SF54">
    <property type="entry name" value="CHROMATIN ACCESSIBILITY COMPLEX PROTEIN 1"/>
    <property type="match status" value="1"/>
</dbReference>
<dbReference type="RefSeq" id="XP_041408699.1">
    <property type="nucleotide sequence ID" value="XM_041552765.1"/>
</dbReference>
<evidence type="ECO:0000256" key="1">
    <source>
        <dbReference type="ARBA" id="ARBA00004123"/>
    </source>
</evidence>
<protein>
    <submittedName>
        <fullName evidence="4">Similar to Saccharomyces cerevisiae YJL065C DLS1 Subunit of ISW2/yCHRAC chromatin accessibility complex along with Itc1p, Isw2p, and Dpb4p</fullName>
    </submittedName>
</protein>
<dbReference type="GO" id="GO:0008623">
    <property type="term" value="C:CHRAC"/>
    <property type="evidence" value="ECO:0007669"/>
    <property type="project" value="TreeGrafter"/>
</dbReference>
<comment type="caution">
    <text evidence="4">The sequence shown here is derived from an EMBL/GenBank/DDBJ whole genome shotgun (WGS) entry which is preliminary data.</text>
</comment>
<comment type="subcellular location">
    <subcellularLocation>
        <location evidence="1">Nucleus</location>
    </subcellularLocation>
</comment>
<sequence length="200" mass="22888">MNTEIIGSPSEVKEDVVVPSESITSLKEVVIEEGEHPPSPAELAQYMPALPIDKIQMIARNDPGYVELNDDAFAATAFATEFFVKTLTNEALKLSEYRSTSNSEPLELGYDDVADLVSMQKVYTFLRETIPRTKYLRDLVKENKVRYTTVTETEQQQQQQQQQQLQQQHNHHHHHHQVQVQQEIQPATNEVIEIDSSDQE</sequence>
<feature type="compositionally biased region" description="Low complexity" evidence="3">
    <location>
        <begin position="155"/>
        <end position="168"/>
    </location>
</feature>
<dbReference type="PANTHER" id="PTHR10252">
    <property type="entry name" value="HISTONE-LIKE TRANSCRIPTION FACTOR CCAAT-RELATED"/>
    <property type="match status" value="1"/>
</dbReference>
<reference evidence="4 5" key="1">
    <citation type="submission" date="2020-05" db="EMBL/GenBank/DDBJ databases">
        <authorList>
            <person name="Casaregola S."/>
            <person name="Devillers H."/>
            <person name="Grondin C."/>
        </authorList>
    </citation>
    <scope>NUCLEOTIDE SEQUENCE [LARGE SCALE GENOMIC DNA]</scope>
    <source>
        <strain evidence="4 5">CLIB 1767</strain>
    </source>
</reference>
<dbReference type="GO" id="GO:0046982">
    <property type="term" value="F:protein heterodimerization activity"/>
    <property type="evidence" value="ECO:0007669"/>
    <property type="project" value="InterPro"/>
</dbReference>
<dbReference type="Gene3D" id="1.10.20.10">
    <property type="entry name" value="Histone, subunit A"/>
    <property type="match status" value="1"/>
</dbReference>
<gene>
    <name evidence="4" type="ORF">KABA2_12S00704</name>
</gene>
<dbReference type="Proteomes" id="UP000644660">
    <property type="component" value="Unassembled WGS sequence"/>
</dbReference>
<dbReference type="AlphaFoldDB" id="A0A8H2VK70"/>
<feature type="region of interest" description="Disordered" evidence="3">
    <location>
        <begin position="151"/>
        <end position="186"/>
    </location>
</feature>
<organism evidence="4 5">
    <name type="scientific">Maudiozyma barnettii</name>
    <dbReference type="NCBI Taxonomy" id="61262"/>
    <lineage>
        <taxon>Eukaryota</taxon>
        <taxon>Fungi</taxon>
        <taxon>Dikarya</taxon>
        <taxon>Ascomycota</taxon>
        <taxon>Saccharomycotina</taxon>
        <taxon>Saccharomycetes</taxon>
        <taxon>Saccharomycetales</taxon>
        <taxon>Saccharomycetaceae</taxon>
        <taxon>Maudiozyma</taxon>
    </lineage>
</organism>
<name>A0A8H2VK70_9SACH</name>
<evidence type="ECO:0000256" key="2">
    <source>
        <dbReference type="ARBA" id="ARBA00023242"/>
    </source>
</evidence>
<keyword evidence="5" id="KW-1185">Reference proteome</keyword>
<proteinExistence type="predicted"/>
<dbReference type="GO" id="GO:0006261">
    <property type="term" value="P:DNA-templated DNA replication"/>
    <property type="evidence" value="ECO:0007669"/>
    <property type="project" value="TreeGrafter"/>
</dbReference>
<dbReference type="OrthoDB" id="636685at2759"/>
<dbReference type="SUPFAM" id="SSF47113">
    <property type="entry name" value="Histone-fold"/>
    <property type="match status" value="1"/>
</dbReference>
<dbReference type="EMBL" id="CAEFZW010000012">
    <property type="protein sequence ID" value="CAB4256855.1"/>
    <property type="molecule type" value="Genomic_DNA"/>
</dbReference>
<evidence type="ECO:0000256" key="3">
    <source>
        <dbReference type="SAM" id="MobiDB-lite"/>
    </source>
</evidence>
<dbReference type="InterPro" id="IPR050568">
    <property type="entry name" value="Transcr_DNA_Rep_Reg"/>
</dbReference>
<accession>A0A8H2VK70</accession>